<dbReference type="PROSITE" id="PS50293">
    <property type="entry name" value="TPR_REGION"/>
    <property type="match status" value="5"/>
</dbReference>
<dbReference type="SUPFAM" id="SSF48452">
    <property type="entry name" value="TPR-like"/>
    <property type="match status" value="2"/>
</dbReference>
<dbReference type="CDD" id="cd14014">
    <property type="entry name" value="STKc_PknB_like"/>
    <property type="match status" value="1"/>
</dbReference>
<dbReference type="Gene3D" id="1.10.510.10">
    <property type="entry name" value="Transferase(Phosphotransferase) domain 1"/>
    <property type="match status" value="1"/>
</dbReference>
<evidence type="ECO:0000256" key="10">
    <source>
        <dbReference type="PROSITE-ProRule" id="PRU10141"/>
    </source>
</evidence>
<dbReference type="GO" id="GO:0005524">
    <property type="term" value="F:ATP binding"/>
    <property type="evidence" value="ECO:0007669"/>
    <property type="project" value="UniProtKB-UniRule"/>
</dbReference>
<name>A0A5S9IQ15_UABAM</name>
<dbReference type="Pfam" id="PF00069">
    <property type="entry name" value="Pkinase"/>
    <property type="match status" value="1"/>
</dbReference>
<evidence type="ECO:0000256" key="6">
    <source>
        <dbReference type="ARBA" id="ARBA00022777"/>
    </source>
</evidence>
<dbReference type="InterPro" id="IPR050498">
    <property type="entry name" value="Ycf3"/>
</dbReference>
<dbReference type="SMART" id="SM00220">
    <property type="entry name" value="S_TKc"/>
    <property type="match status" value="1"/>
</dbReference>
<feature type="transmembrane region" description="Helical" evidence="12">
    <location>
        <begin position="337"/>
        <end position="359"/>
    </location>
</feature>
<dbReference type="InterPro" id="IPR017441">
    <property type="entry name" value="Protein_kinase_ATP_BS"/>
</dbReference>
<evidence type="ECO:0000256" key="3">
    <source>
        <dbReference type="ARBA" id="ARBA00022679"/>
    </source>
</evidence>
<dbReference type="PROSITE" id="PS00107">
    <property type="entry name" value="PROTEIN_KINASE_ATP"/>
    <property type="match status" value="1"/>
</dbReference>
<dbReference type="Pfam" id="PF13414">
    <property type="entry name" value="TPR_11"/>
    <property type="match status" value="1"/>
</dbReference>
<reference evidence="14 15" key="1">
    <citation type="submission" date="2019-08" db="EMBL/GenBank/DDBJ databases">
        <title>Complete genome sequence of Candidatus Uab amorphum.</title>
        <authorList>
            <person name="Shiratori T."/>
            <person name="Suzuki S."/>
            <person name="Kakizawa Y."/>
            <person name="Ishida K."/>
        </authorList>
    </citation>
    <scope>NUCLEOTIDE SEQUENCE [LARGE SCALE GENOMIC DNA]</scope>
    <source>
        <strain evidence="14 15">SRT547</strain>
    </source>
</reference>
<evidence type="ECO:0000256" key="7">
    <source>
        <dbReference type="ARBA" id="ARBA00022803"/>
    </source>
</evidence>
<protein>
    <recommendedName>
        <fullName evidence="1">non-specific serine/threonine protein kinase</fullName>
        <ecNumber evidence="1">2.7.11.1</ecNumber>
    </recommendedName>
</protein>
<feature type="repeat" description="TPR" evidence="9">
    <location>
        <begin position="706"/>
        <end position="739"/>
    </location>
</feature>
<evidence type="ECO:0000256" key="4">
    <source>
        <dbReference type="ARBA" id="ARBA00022737"/>
    </source>
</evidence>
<feature type="domain" description="Protein kinase" evidence="13">
    <location>
        <begin position="54"/>
        <end position="316"/>
    </location>
</feature>
<dbReference type="PROSITE" id="PS50011">
    <property type="entry name" value="PROTEIN_KINASE_DOM"/>
    <property type="match status" value="1"/>
</dbReference>
<keyword evidence="5 10" id="KW-0547">Nucleotide-binding</keyword>
<keyword evidence="8 10" id="KW-0067">ATP-binding</keyword>
<evidence type="ECO:0000313" key="15">
    <source>
        <dbReference type="Proteomes" id="UP000326354"/>
    </source>
</evidence>
<evidence type="ECO:0000256" key="5">
    <source>
        <dbReference type="ARBA" id="ARBA00022741"/>
    </source>
</evidence>
<dbReference type="GO" id="GO:0046813">
    <property type="term" value="P:receptor-mediated virion attachment to host cell"/>
    <property type="evidence" value="ECO:0007669"/>
    <property type="project" value="TreeGrafter"/>
</dbReference>
<dbReference type="InterPro" id="IPR008271">
    <property type="entry name" value="Ser/Thr_kinase_AS"/>
</dbReference>
<feature type="repeat" description="TPR" evidence="9">
    <location>
        <begin position="570"/>
        <end position="603"/>
    </location>
</feature>
<feature type="repeat" description="TPR" evidence="9">
    <location>
        <begin position="740"/>
        <end position="773"/>
    </location>
</feature>
<evidence type="ECO:0000256" key="1">
    <source>
        <dbReference type="ARBA" id="ARBA00012513"/>
    </source>
</evidence>
<feature type="repeat" description="TPR" evidence="9">
    <location>
        <begin position="502"/>
        <end position="535"/>
    </location>
</feature>
<evidence type="ECO:0000259" key="13">
    <source>
        <dbReference type="PROSITE" id="PS50011"/>
    </source>
</evidence>
<proteinExistence type="predicted"/>
<keyword evidence="12" id="KW-0812">Transmembrane</keyword>
<feature type="repeat" description="TPR" evidence="9">
    <location>
        <begin position="468"/>
        <end position="501"/>
    </location>
</feature>
<feature type="repeat" description="TPR" evidence="9">
    <location>
        <begin position="536"/>
        <end position="569"/>
    </location>
</feature>
<feature type="repeat" description="TPR" evidence="9">
    <location>
        <begin position="672"/>
        <end position="705"/>
    </location>
</feature>
<feature type="coiled-coil region" evidence="11">
    <location>
        <begin position="368"/>
        <end position="395"/>
    </location>
</feature>
<dbReference type="FunFam" id="1.10.510.10:FF:000021">
    <property type="entry name" value="Serine/threonine protein kinase"/>
    <property type="match status" value="1"/>
</dbReference>
<feature type="binding site" evidence="10">
    <location>
        <position position="83"/>
    </location>
    <ligand>
        <name>ATP</name>
        <dbReference type="ChEBI" id="CHEBI:30616"/>
    </ligand>
</feature>
<keyword evidence="12" id="KW-1133">Transmembrane helix</keyword>
<dbReference type="PANTHER" id="PTHR44858">
    <property type="entry name" value="TETRATRICOPEPTIDE REPEAT PROTEIN 6"/>
    <property type="match status" value="1"/>
</dbReference>
<dbReference type="InterPro" id="IPR011009">
    <property type="entry name" value="Kinase-like_dom_sf"/>
</dbReference>
<dbReference type="Gene3D" id="1.25.40.10">
    <property type="entry name" value="Tetratricopeptide repeat domain"/>
    <property type="match status" value="5"/>
</dbReference>
<dbReference type="PANTHER" id="PTHR44858:SF1">
    <property type="entry name" value="UDP-N-ACETYLGLUCOSAMINE--PEPTIDE N-ACETYLGLUCOSAMINYLTRANSFERASE SPINDLY-RELATED"/>
    <property type="match status" value="1"/>
</dbReference>
<evidence type="ECO:0000313" key="14">
    <source>
        <dbReference type="EMBL" id="BBM85794.1"/>
    </source>
</evidence>
<dbReference type="GO" id="GO:0009279">
    <property type="term" value="C:cell outer membrane"/>
    <property type="evidence" value="ECO:0007669"/>
    <property type="project" value="TreeGrafter"/>
</dbReference>
<dbReference type="InterPro" id="IPR000719">
    <property type="entry name" value="Prot_kinase_dom"/>
</dbReference>
<dbReference type="InterPro" id="IPR011990">
    <property type="entry name" value="TPR-like_helical_dom_sf"/>
</dbReference>
<accession>A0A5S9IQ15</accession>
<dbReference type="Proteomes" id="UP000326354">
    <property type="component" value="Chromosome"/>
</dbReference>
<keyword evidence="15" id="KW-1185">Reference proteome</keyword>
<dbReference type="SMART" id="SM00028">
    <property type="entry name" value="TPR"/>
    <property type="match status" value="10"/>
</dbReference>
<dbReference type="Pfam" id="PF00515">
    <property type="entry name" value="TPR_1"/>
    <property type="match status" value="4"/>
</dbReference>
<dbReference type="PROSITE" id="PS50005">
    <property type="entry name" value="TPR"/>
    <property type="match status" value="9"/>
</dbReference>
<evidence type="ECO:0000256" key="11">
    <source>
        <dbReference type="SAM" id="Coils"/>
    </source>
</evidence>
<organism evidence="14 15">
    <name type="scientific">Uabimicrobium amorphum</name>
    <dbReference type="NCBI Taxonomy" id="2596890"/>
    <lineage>
        <taxon>Bacteria</taxon>
        <taxon>Pseudomonadati</taxon>
        <taxon>Planctomycetota</taxon>
        <taxon>Candidatus Uabimicrobiia</taxon>
        <taxon>Candidatus Uabimicrobiales</taxon>
        <taxon>Candidatus Uabimicrobiaceae</taxon>
        <taxon>Candidatus Uabimicrobium</taxon>
    </lineage>
</organism>
<dbReference type="EMBL" id="AP019860">
    <property type="protein sequence ID" value="BBM85794.1"/>
    <property type="molecule type" value="Genomic_DNA"/>
</dbReference>
<keyword evidence="6" id="KW-0418">Kinase</keyword>
<sequence length="805" mass="94054">MDHRKQKNNTGKNPHVAYRAETIRPSPTKIPSNMSTNEQENYQVIQTGQHFGRYIIHGELGRGGMGIVYKAFDQKFQRFVALKVMLEKDRNEIKRFMREAAIMTQLDHPNIVRLYDFGDAPQSYLTMEYIDGFTLEDLIRAKKVPPKFLLQVLIKVCEALSHAHRQKVLHRDIKPSNIMMTRQGEPKVMDFGLAKVSTDKSQSMSIPGGFVGTVLYMSREQLDGNPSQQSDIYSLGVTMYEALTYQTPYQGDSFHEICFQIIRNDPIPPRRMNPSISPYFEAVCLKCLDKKPQRRYQNFKQLARELRNLQSNQPIIAKKYTAWNFFVSLAKRYKTTFISLATIISILCCSLVMVIHYSIDADRARVRAEKQSIDADRARVKAEKQKNQIRRSLNKVMSALDRSLQKHKVLQNDKEFAQLFSKIFQDVEEFGEDENWSFLKAYVSSQSGDLQKGMQYYNEQLQTNPQDPKGYNNRGILYCNLKQYKKAVQDFNAAIKINPKNSETYNNRGLAYKELKDYTRAIQDFNTAIAINPKNFEIYYNRGLVYKDIKDYTRAFTDFDKVIKINSQYGKAYENRALVYENFKNYEKALQDANAAIQLRPNSETAYNTRGIIYQALKNYSLALRDYNKALQLKPTFWYAYYCRGDLYRNWQQFDKAFADYSQVIKLNDDYMQAYSNRGNIYYMSQKYQEAISDYSQAIRLEPNFANAYAGRALVYCNLKKYKEAEADFNKALQINPRFFIVYMNRGLVYLSLEKYKPAIKDFQSATAISPNWKSHKGLYQCYQALGKYKKAQYHLRKMQQLKNK</sequence>
<dbReference type="RefSeq" id="WP_173013456.1">
    <property type="nucleotide sequence ID" value="NZ_AP019860.1"/>
</dbReference>
<evidence type="ECO:0000256" key="2">
    <source>
        <dbReference type="ARBA" id="ARBA00022527"/>
    </source>
</evidence>
<dbReference type="GO" id="GO:0004674">
    <property type="term" value="F:protein serine/threonine kinase activity"/>
    <property type="evidence" value="ECO:0007669"/>
    <property type="project" value="UniProtKB-KW"/>
</dbReference>
<dbReference type="Gene3D" id="3.30.200.20">
    <property type="entry name" value="Phosphorylase Kinase, domain 1"/>
    <property type="match status" value="1"/>
</dbReference>
<feature type="repeat" description="TPR" evidence="9">
    <location>
        <begin position="604"/>
        <end position="637"/>
    </location>
</feature>
<dbReference type="InterPro" id="IPR019734">
    <property type="entry name" value="TPR_rpt"/>
</dbReference>
<dbReference type="EC" id="2.7.11.1" evidence="1"/>
<evidence type="ECO:0000256" key="12">
    <source>
        <dbReference type="SAM" id="Phobius"/>
    </source>
</evidence>
<evidence type="ECO:0000256" key="9">
    <source>
        <dbReference type="PROSITE-ProRule" id="PRU00339"/>
    </source>
</evidence>
<dbReference type="Pfam" id="PF13181">
    <property type="entry name" value="TPR_8"/>
    <property type="match status" value="3"/>
</dbReference>
<keyword evidence="12" id="KW-0472">Membrane</keyword>
<feature type="repeat" description="TPR" evidence="9">
    <location>
        <begin position="638"/>
        <end position="671"/>
    </location>
</feature>
<gene>
    <name evidence="14" type="ORF">UABAM_04172</name>
</gene>
<keyword evidence="7 9" id="KW-0802">TPR repeat</keyword>
<keyword evidence="4" id="KW-0677">Repeat</keyword>
<dbReference type="KEGG" id="uam:UABAM_04172"/>
<keyword evidence="11" id="KW-0175">Coiled coil</keyword>
<dbReference type="AlphaFoldDB" id="A0A5S9IQ15"/>
<keyword evidence="2" id="KW-0723">Serine/threonine-protein kinase</keyword>
<dbReference type="PROSITE" id="PS00108">
    <property type="entry name" value="PROTEIN_KINASE_ST"/>
    <property type="match status" value="1"/>
</dbReference>
<evidence type="ECO:0000256" key="8">
    <source>
        <dbReference type="ARBA" id="ARBA00022840"/>
    </source>
</evidence>
<keyword evidence="3" id="KW-0808">Transferase</keyword>
<dbReference type="SUPFAM" id="SSF56112">
    <property type="entry name" value="Protein kinase-like (PK-like)"/>
    <property type="match status" value="1"/>
</dbReference>